<evidence type="ECO:0000313" key="2">
    <source>
        <dbReference type="Proteomes" id="UP001234178"/>
    </source>
</evidence>
<reference evidence="1 2" key="1">
    <citation type="journal article" date="2023" name="Nucleic Acids Res.">
        <title>The hologenome of Daphnia magna reveals possible DNA methylation and microbiome-mediated evolution of the host genome.</title>
        <authorList>
            <person name="Chaturvedi A."/>
            <person name="Li X."/>
            <person name="Dhandapani V."/>
            <person name="Marshall H."/>
            <person name="Kissane S."/>
            <person name="Cuenca-Cambronero M."/>
            <person name="Asole G."/>
            <person name="Calvet F."/>
            <person name="Ruiz-Romero M."/>
            <person name="Marangio P."/>
            <person name="Guigo R."/>
            <person name="Rago D."/>
            <person name="Mirbahai L."/>
            <person name="Eastwood N."/>
            <person name="Colbourne J.K."/>
            <person name="Zhou J."/>
            <person name="Mallon E."/>
            <person name="Orsini L."/>
        </authorList>
    </citation>
    <scope>NUCLEOTIDE SEQUENCE [LARGE SCALE GENOMIC DNA]</scope>
    <source>
        <strain evidence="1">LRV0_1</strain>
    </source>
</reference>
<protein>
    <submittedName>
        <fullName evidence="1">Uncharacterized protein</fullName>
    </submittedName>
</protein>
<organism evidence="1 2">
    <name type="scientific">Daphnia magna</name>
    <dbReference type="NCBI Taxonomy" id="35525"/>
    <lineage>
        <taxon>Eukaryota</taxon>
        <taxon>Metazoa</taxon>
        <taxon>Ecdysozoa</taxon>
        <taxon>Arthropoda</taxon>
        <taxon>Crustacea</taxon>
        <taxon>Branchiopoda</taxon>
        <taxon>Diplostraca</taxon>
        <taxon>Cladocera</taxon>
        <taxon>Anomopoda</taxon>
        <taxon>Daphniidae</taxon>
        <taxon>Daphnia</taxon>
    </lineage>
</organism>
<sequence length="99" mass="11483">MSRRRRELKLATGRRAPDINALLQWDAPRATLFLCKLAHEHTSSAPQNTPKQDKAIKKDLIILYFDTILQKQCRPSIISMDKNNVYVDYMMAYSLCVGW</sequence>
<name>A0ABR0ACU3_9CRUS</name>
<dbReference type="Proteomes" id="UP001234178">
    <property type="component" value="Unassembled WGS sequence"/>
</dbReference>
<gene>
    <name evidence="1" type="ORF">OUZ56_008393</name>
</gene>
<accession>A0ABR0ACU3</accession>
<keyword evidence="2" id="KW-1185">Reference proteome</keyword>
<comment type="caution">
    <text evidence="1">The sequence shown here is derived from an EMBL/GenBank/DDBJ whole genome shotgun (WGS) entry which is preliminary data.</text>
</comment>
<dbReference type="EMBL" id="JAOYFB010000037">
    <property type="protein sequence ID" value="KAK4022951.1"/>
    <property type="molecule type" value="Genomic_DNA"/>
</dbReference>
<proteinExistence type="predicted"/>
<evidence type="ECO:0000313" key="1">
    <source>
        <dbReference type="EMBL" id="KAK4022951.1"/>
    </source>
</evidence>